<evidence type="ECO:0000313" key="2">
    <source>
        <dbReference type="EMBL" id="MPC51160.1"/>
    </source>
</evidence>
<keyword evidence="3" id="KW-1185">Reference proteome</keyword>
<protein>
    <submittedName>
        <fullName evidence="2">Uncharacterized protein</fullName>
    </submittedName>
</protein>
<name>A0A5B7FTK5_PORTR</name>
<feature type="region of interest" description="Disordered" evidence="1">
    <location>
        <begin position="15"/>
        <end position="54"/>
    </location>
</feature>
<proteinExistence type="predicted"/>
<comment type="caution">
    <text evidence="2">The sequence shown here is derived from an EMBL/GenBank/DDBJ whole genome shotgun (WGS) entry which is preliminary data.</text>
</comment>
<gene>
    <name evidence="2" type="ORF">E2C01_045000</name>
</gene>
<dbReference type="Proteomes" id="UP000324222">
    <property type="component" value="Unassembled WGS sequence"/>
</dbReference>
<evidence type="ECO:0000313" key="3">
    <source>
        <dbReference type="Proteomes" id="UP000324222"/>
    </source>
</evidence>
<evidence type="ECO:0000256" key="1">
    <source>
        <dbReference type="SAM" id="MobiDB-lite"/>
    </source>
</evidence>
<reference evidence="2 3" key="1">
    <citation type="submission" date="2019-05" db="EMBL/GenBank/DDBJ databases">
        <title>Another draft genome of Portunus trituberculatus and its Hox gene families provides insights of decapod evolution.</title>
        <authorList>
            <person name="Jeong J.-H."/>
            <person name="Song I."/>
            <person name="Kim S."/>
            <person name="Choi T."/>
            <person name="Kim D."/>
            <person name="Ryu S."/>
            <person name="Kim W."/>
        </authorList>
    </citation>
    <scope>NUCLEOTIDE SEQUENCE [LARGE SCALE GENOMIC DNA]</scope>
    <source>
        <tissue evidence="2">Muscle</tissue>
    </source>
</reference>
<accession>A0A5B7FTK5</accession>
<dbReference type="AlphaFoldDB" id="A0A5B7FTK5"/>
<organism evidence="2 3">
    <name type="scientific">Portunus trituberculatus</name>
    <name type="common">Swimming crab</name>
    <name type="synonym">Neptunus trituberculatus</name>
    <dbReference type="NCBI Taxonomy" id="210409"/>
    <lineage>
        <taxon>Eukaryota</taxon>
        <taxon>Metazoa</taxon>
        <taxon>Ecdysozoa</taxon>
        <taxon>Arthropoda</taxon>
        <taxon>Crustacea</taxon>
        <taxon>Multicrustacea</taxon>
        <taxon>Malacostraca</taxon>
        <taxon>Eumalacostraca</taxon>
        <taxon>Eucarida</taxon>
        <taxon>Decapoda</taxon>
        <taxon>Pleocyemata</taxon>
        <taxon>Brachyura</taxon>
        <taxon>Eubrachyura</taxon>
        <taxon>Portunoidea</taxon>
        <taxon>Portunidae</taxon>
        <taxon>Portuninae</taxon>
        <taxon>Portunus</taxon>
    </lineage>
</organism>
<dbReference type="OrthoDB" id="289721at2759"/>
<dbReference type="EMBL" id="VSRR010009992">
    <property type="protein sequence ID" value="MPC51160.1"/>
    <property type="molecule type" value="Genomic_DNA"/>
</dbReference>
<sequence length="103" mass="11517">MWDVWEHVEVGMQVANNGTQEQHNKNPLCRSAGGAMRPGVRMSHEDDGNASKKQKVNIGYESKTLLEFRPVSNFCGPGRFPLKHILRNVHGGKFVGLDFAKVK</sequence>